<organism evidence="1 2">
    <name type="scientific">Acidithiobacillus thiooxidans ATCC 19377</name>
    <dbReference type="NCBI Taxonomy" id="637390"/>
    <lineage>
        <taxon>Bacteria</taxon>
        <taxon>Pseudomonadati</taxon>
        <taxon>Pseudomonadota</taxon>
        <taxon>Acidithiobacillia</taxon>
        <taxon>Acidithiobacillales</taxon>
        <taxon>Acidithiobacillaceae</taxon>
        <taxon>Acidithiobacillus</taxon>
    </lineage>
</organism>
<evidence type="ECO:0000313" key="2">
    <source>
        <dbReference type="Proteomes" id="UP000315403"/>
    </source>
</evidence>
<dbReference type="Proteomes" id="UP000315403">
    <property type="component" value="Unassembled WGS sequence"/>
</dbReference>
<reference evidence="1 2" key="1">
    <citation type="submission" date="2019-03" db="EMBL/GenBank/DDBJ databases">
        <title>New insights into Acidothiobacillus thiooxidans sulfur metabolism through coupled gene expression, solution geochemistry, microscopy and spectroscopy analyses.</title>
        <authorList>
            <person name="Camacho D."/>
            <person name="Frazao R."/>
            <person name="Fouillen A."/>
            <person name="Nanci A."/>
            <person name="Lang B.F."/>
            <person name="Apte S.C."/>
            <person name="Baron C."/>
            <person name="Warren L.A."/>
        </authorList>
    </citation>
    <scope>NUCLEOTIDE SEQUENCE [LARGE SCALE GENOMIC DNA]</scope>
    <source>
        <strain evidence="1 2">ATCC 19377</strain>
    </source>
</reference>
<name>A0A543PZR4_ACITH</name>
<sequence length="119" mass="13628">MRSLGGCAHIGTKISWFCAIWTSLVLDQESAANGWDAAGCYREISAVCLYHKYTINFLFYLIKYLNKWRHQGFLWVSMGAFQGLAYSLLQTNQFRFGGSHDELDQIADVKNQQDVMFLS</sequence>
<evidence type="ECO:0000313" key="1">
    <source>
        <dbReference type="EMBL" id="TQN49563.1"/>
    </source>
</evidence>
<comment type="caution">
    <text evidence="1">The sequence shown here is derived from an EMBL/GenBank/DDBJ whole genome shotgun (WGS) entry which is preliminary data.</text>
</comment>
<dbReference type="EMBL" id="SZUV01000003">
    <property type="protein sequence ID" value="TQN49563.1"/>
    <property type="molecule type" value="Genomic_DNA"/>
</dbReference>
<dbReference type="AlphaFoldDB" id="A0A543PZR4"/>
<gene>
    <name evidence="1" type="ORF">DLNHIDIE_02970</name>
</gene>
<accession>A0A543PZR4</accession>
<proteinExistence type="predicted"/>
<protein>
    <submittedName>
        <fullName evidence="1">Uncharacterized protein</fullName>
    </submittedName>
</protein>